<dbReference type="InterPro" id="IPR042097">
    <property type="entry name" value="Aminopeptidase_N-like_N_sf"/>
</dbReference>
<dbReference type="Gene3D" id="2.60.40.1730">
    <property type="entry name" value="tricorn interacting facor f3 domain"/>
    <property type="match status" value="2"/>
</dbReference>
<feature type="compositionally biased region" description="Basic and acidic residues" evidence="1">
    <location>
        <begin position="1"/>
        <end position="11"/>
    </location>
</feature>
<reference evidence="4 5" key="2">
    <citation type="submission" date="2018-11" db="EMBL/GenBank/DDBJ databases">
        <authorList>
            <consortium name="Pathogen Informatics"/>
        </authorList>
    </citation>
    <scope>NUCLEOTIDE SEQUENCE [LARGE SCALE GENOMIC DNA]</scope>
    <source>
        <strain evidence="4 5">Costa Rica</strain>
    </source>
</reference>
<feature type="domain" description="Aminopeptidase N-like N-terminal" evidence="3">
    <location>
        <begin position="158"/>
        <end position="229"/>
    </location>
</feature>
<feature type="region of interest" description="Disordered" evidence="1">
    <location>
        <begin position="1"/>
        <end position="28"/>
    </location>
</feature>
<dbReference type="SUPFAM" id="SSF63737">
    <property type="entry name" value="Leukotriene A4 hydrolase N-terminal domain"/>
    <property type="match status" value="1"/>
</dbReference>
<evidence type="ECO:0000256" key="1">
    <source>
        <dbReference type="SAM" id="MobiDB-lite"/>
    </source>
</evidence>
<dbReference type="Proteomes" id="UP000267027">
    <property type="component" value="Unassembled WGS sequence"/>
</dbReference>
<dbReference type="GO" id="GO:0042277">
    <property type="term" value="F:peptide binding"/>
    <property type="evidence" value="ECO:0007669"/>
    <property type="project" value="TreeGrafter"/>
</dbReference>
<dbReference type="OrthoDB" id="5866663at2759"/>
<evidence type="ECO:0000256" key="2">
    <source>
        <dbReference type="SAM" id="Phobius"/>
    </source>
</evidence>
<evidence type="ECO:0000313" key="6">
    <source>
        <dbReference type="WBParaSite" id="ACOC_0000561501-mRNA-1"/>
    </source>
</evidence>
<dbReference type="EMBL" id="UYYA01003883">
    <property type="protein sequence ID" value="VDM57201.1"/>
    <property type="molecule type" value="Genomic_DNA"/>
</dbReference>
<dbReference type="GO" id="GO:0006508">
    <property type="term" value="P:proteolysis"/>
    <property type="evidence" value="ECO:0007669"/>
    <property type="project" value="TreeGrafter"/>
</dbReference>
<dbReference type="WBParaSite" id="ACOC_0000561501-mRNA-1">
    <property type="protein sequence ID" value="ACOC_0000561501-mRNA-1"/>
    <property type="gene ID" value="ACOC_0000561501"/>
</dbReference>
<keyword evidence="2" id="KW-1133">Transmembrane helix</keyword>
<keyword evidence="2" id="KW-0812">Transmembrane</keyword>
<dbReference type="STRING" id="334426.A0A0R3PLH7"/>
<dbReference type="PANTHER" id="PTHR11533">
    <property type="entry name" value="PROTEASE M1 ZINC METALLOPROTEASE"/>
    <property type="match status" value="1"/>
</dbReference>
<gene>
    <name evidence="4" type="ORF">ACOC_LOCUS5616</name>
</gene>
<accession>A0A0R3PLH7</accession>
<dbReference type="GO" id="GO:0016020">
    <property type="term" value="C:membrane"/>
    <property type="evidence" value="ECO:0007669"/>
    <property type="project" value="TreeGrafter"/>
</dbReference>
<dbReference type="GO" id="GO:0008270">
    <property type="term" value="F:zinc ion binding"/>
    <property type="evidence" value="ECO:0007669"/>
    <property type="project" value="TreeGrafter"/>
</dbReference>
<evidence type="ECO:0000259" key="3">
    <source>
        <dbReference type="Pfam" id="PF17900"/>
    </source>
</evidence>
<sequence>MSSSRVVDESRTASGKGEPTEGFTYSAWSPAPTTHRSTAAVLLAVLSAIFMFIFGVLFGALLHSILFSNKASQLALMNSTVCDPNAVPPPCDQWSLSESHDNKVETLTTDAYRLPRDIAPKSYNLTIHPNIAANKLTGNVVINIEHVCPKWSQWAFVLDAKLVPGEFVQLGIEFKGEVLADMSGLYISTHTDSFGRRLQSAVTQFEPTDARKMFPCFDEPNFKATFQVTHLLEITFLKVRKFLFFDEYFEMEDFSIF</sequence>
<keyword evidence="2" id="KW-0472">Membrane</keyword>
<dbReference type="GO" id="GO:0005615">
    <property type="term" value="C:extracellular space"/>
    <property type="evidence" value="ECO:0007669"/>
    <property type="project" value="TreeGrafter"/>
</dbReference>
<proteinExistence type="predicted"/>
<evidence type="ECO:0000313" key="4">
    <source>
        <dbReference type="EMBL" id="VDM57201.1"/>
    </source>
</evidence>
<dbReference type="GO" id="GO:0070006">
    <property type="term" value="F:metalloaminopeptidase activity"/>
    <property type="evidence" value="ECO:0007669"/>
    <property type="project" value="TreeGrafter"/>
</dbReference>
<protein>
    <submittedName>
        <fullName evidence="6">Peptidase_M1_N domain-containing protein</fullName>
    </submittedName>
</protein>
<organism evidence="6">
    <name type="scientific">Angiostrongylus costaricensis</name>
    <name type="common">Nematode worm</name>
    <dbReference type="NCBI Taxonomy" id="334426"/>
    <lineage>
        <taxon>Eukaryota</taxon>
        <taxon>Metazoa</taxon>
        <taxon>Ecdysozoa</taxon>
        <taxon>Nematoda</taxon>
        <taxon>Chromadorea</taxon>
        <taxon>Rhabditida</taxon>
        <taxon>Rhabditina</taxon>
        <taxon>Rhabditomorpha</taxon>
        <taxon>Strongyloidea</taxon>
        <taxon>Metastrongylidae</taxon>
        <taxon>Angiostrongylus</taxon>
    </lineage>
</organism>
<dbReference type="GO" id="GO:0005737">
    <property type="term" value="C:cytoplasm"/>
    <property type="evidence" value="ECO:0007669"/>
    <property type="project" value="TreeGrafter"/>
</dbReference>
<feature type="transmembrane region" description="Helical" evidence="2">
    <location>
        <begin position="39"/>
        <end position="67"/>
    </location>
</feature>
<name>A0A0R3PLH7_ANGCS</name>
<dbReference type="PANTHER" id="PTHR11533:SF299">
    <property type="entry name" value="AMINOPEPTIDASE"/>
    <property type="match status" value="1"/>
</dbReference>
<dbReference type="InterPro" id="IPR045357">
    <property type="entry name" value="Aminopeptidase_N-like_N"/>
</dbReference>
<keyword evidence="5" id="KW-1185">Reference proteome</keyword>
<dbReference type="GO" id="GO:0043171">
    <property type="term" value="P:peptide catabolic process"/>
    <property type="evidence" value="ECO:0007669"/>
    <property type="project" value="TreeGrafter"/>
</dbReference>
<dbReference type="InterPro" id="IPR050344">
    <property type="entry name" value="Peptidase_M1_aminopeptidases"/>
</dbReference>
<reference evidence="6" key="1">
    <citation type="submission" date="2017-02" db="UniProtKB">
        <authorList>
            <consortium name="WormBaseParasite"/>
        </authorList>
    </citation>
    <scope>IDENTIFICATION</scope>
</reference>
<dbReference type="AlphaFoldDB" id="A0A0R3PLH7"/>
<dbReference type="Pfam" id="PF17900">
    <property type="entry name" value="Peptidase_M1_N"/>
    <property type="match status" value="1"/>
</dbReference>
<evidence type="ECO:0000313" key="5">
    <source>
        <dbReference type="Proteomes" id="UP000267027"/>
    </source>
</evidence>